<dbReference type="AlphaFoldDB" id="B0XR98"/>
<dbReference type="Proteomes" id="UP000001699">
    <property type="component" value="Unassembled WGS sequence"/>
</dbReference>
<accession>B0XR98</accession>
<keyword evidence="2" id="KW-1185">Reference proteome</keyword>
<proteinExistence type="predicted"/>
<evidence type="ECO:0000313" key="2">
    <source>
        <dbReference type="Proteomes" id="UP000001699"/>
    </source>
</evidence>
<evidence type="ECO:0000313" key="1">
    <source>
        <dbReference type="EMBL" id="EDP56549.1"/>
    </source>
</evidence>
<reference evidence="1 2" key="1">
    <citation type="journal article" date="2008" name="PLoS Genet.">
        <title>Genomic islands in the pathogenic filamentous fungus Aspergillus fumigatus.</title>
        <authorList>
            <person name="Fedorova N.D."/>
            <person name="Khaldi N."/>
            <person name="Joardar V.S."/>
            <person name="Maiti R."/>
            <person name="Amedeo P."/>
            <person name="Anderson M.J."/>
            <person name="Crabtree J."/>
            <person name="Silva J.C."/>
            <person name="Badger J.H."/>
            <person name="Albarraq A."/>
            <person name="Angiuoli S."/>
            <person name="Bussey H."/>
            <person name="Bowyer P."/>
            <person name="Cotty P.J."/>
            <person name="Dyer P.S."/>
            <person name="Egan A."/>
            <person name="Galens K."/>
            <person name="Fraser-Liggett C.M."/>
            <person name="Haas B.J."/>
            <person name="Inman J.M."/>
            <person name="Kent R."/>
            <person name="Lemieux S."/>
            <person name="Malavazi I."/>
            <person name="Orvis J."/>
            <person name="Roemer T."/>
            <person name="Ronning C.M."/>
            <person name="Sundaram J.P."/>
            <person name="Sutton G."/>
            <person name="Turner G."/>
            <person name="Venter J.C."/>
            <person name="White O.R."/>
            <person name="Whitty B.R."/>
            <person name="Youngman P."/>
            <person name="Wolfe K.H."/>
            <person name="Goldman G.H."/>
            <person name="Wortman J.R."/>
            <person name="Jiang B."/>
            <person name="Denning D.W."/>
            <person name="Nierman W.C."/>
        </authorList>
    </citation>
    <scope>NUCLEOTIDE SEQUENCE [LARGE SCALE GENOMIC DNA]</scope>
    <source>
        <strain evidence="2">CBS 144.89 / FGSC A1163 / CEA10</strain>
    </source>
</reference>
<gene>
    <name evidence="1" type="ORF">AFUB_012600</name>
</gene>
<protein>
    <submittedName>
        <fullName evidence="1">Uncharacterized protein</fullName>
    </submittedName>
</protein>
<name>B0XR98_ASPFC</name>
<dbReference type="VEuPathDB" id="FungiDB:AFUB_012600"/>
<dbReference type="HOGENOM" id="CLU_1805727_0_0_1"/>
<sequence>MTCIVGLARLIRRRRQGQCGLPMSKMDTHFTRQEKYDREQQTKELQQRSYLRGTSPIAMNIAQRRRIEMLAWSTHSLRPVLEKKVRINTGTMFQYLLHGLLRLTDRKSMSCQAPKNFIHRRDEIKQSTFLRLWMQKAPVPGGG</sequence>
<dbReference type="EMBL" id="DS499594">
    <property type="protein sequence ID" value="EDP56549.1"/>
    <property type="molecule type" value="Genomic_DNA"/>
</dbReference>
<dbReference type="OrthoDB" id="4526693at2759"/>
<organism evidence="1 2">
    <name type="scientific">Aspergillus fumigatus (strain CBS 144.89 / FGSC A1163 / CEA10)</name>
    <name type="common">Neosartorya fumigata</name>
    <dbReference type="NCBI Taxonomy" id="451804"/>
    <lineage>
        <taxon>Eukaryota</taxon>
        <taxon>Fungi</taxon>
        <taxon>Dikarya</taxon>
        <taxon>Ascomycota</taxon>
        <taxon>Pezizomycotina</taxon>
        <taxon>Eurotiomycetes</taxon>
        <taxon>Eurotiomycetidae</taxon>
        <taxon>Eurotiales</taxon>
        <taxon>Aspergillaceae</taxon>
        <taxon>Aspergillus</taxon>
        <taxon>Aspergillus subgen. Fumigati</taxon>
    </lineage>
</organism>